<dbReference type="InterPro" id="IPR036812">
    <property type="entry name" value="NAD(P)_OxRdtase_dom_sf"/>
</dbReference>
<dbReference type="GO" id="GO:0005829">
    <property type="term" value="C:cytosol"/>
    <property type="evidence" value="ECO:0007669"/>
    <property type="project" value="TreeGrafter"/>
</dbReference>
<proteinExistence type="predicted"/>
<comment type="caution">
    <text evidence="2">The sequence shown here is derived from an EMBL/GenBank/DDBJ whole genome shotgun (WGS) entry which is preliminary data.</text>
</comment>
<feature type="non-terminal residue" evidence="2">
    <location>
        <position position="148"/>
    </location>
</feature>
<sequence length="148" mass="16916">YQVHNFDPDTPQEETMRALDDLVRQGKVRYIGCSNYSGWQLMKAMSISDKRGWERFVTLQALYSLLARDLENEMVPLCLDQRMGILVWSPLSGGFLSGKYRRGKPKPKGTRLTAPQPRFLQLDEEKGFDIVEELDKIAKVHNATVAQA</sequence>
<dbReference type="Pfam" id="PF00248">
    <property type="entry name" value="Aldo_ket_red"/>
    <property type="match status" value="1"/>
</dbReference>
<dbReference type="InterPro" id="IPR050523">
    <property type="entry name" value="AKR_Detox_Biosynth"/>
</dbReference>
<reference evidence="2" key="1">
    <citation type="journal article" date="2014" name="Front. Microbiol.">
        <title>High frequency of phylogenetically diverse reductive dehalogenase-homologous genes in deep subseafloor sedimentary metagenomes.</title>
        <authorList>
            <person name="Kawai M."/>
            <person name="Futagami T."/>
            <person name="Toyoda A."/>
            <person name="Takaki Y."/>
            <person name="Nishi S."/>
            <person name="Hori S."/>
            <person name="Arai W."/>
            <person name="Tsubouchi T."/>
            <person name="Morono Y."/>
            <person name="Uchiyama I."/>
            <person name="Ito T."/>
            <person name="Fujiyama A."/>
            <person name="Inagaki F."/>
            <person name="Takami H."/>
        </authorList>
    </citation>
    <scope>NUCLEOTIDE SEQUENCE</scope>
    <source>
        <strain evidence="2">Expedition CK06-06</strain>
    </source>
</reference>
<evidence type="ECO:0000259" key="1">
    <source>
        <dbReference type="Pfam" id="PF00248"/>
    </source>
</evidence>
<gene>
    <name evidence="2" type="ORF">S12H4_59930</name>
</gene>
<protein>
    <recommendedName>
        <fullName evidence="1">NADP-dependent oxidoreductase domain-containing protein</fullName>
    </recommendedName>
</protein>
<organism evidence="2">
    <name type="scientific">marine sediment metagenome</name>
    <dbReference type="NCBI Taxonomy" id="412755"/>
    <lineage>
        <taxon>unclassified sequences</taxon>
        <taxon>metagenomes</taxon>
        <taxon>ecological metagenomes</taxon>
    </lineage>
</organism>
<dbReference type="EMBL" id="BARW01039311">
    <property type="protein sequence ID" value="GAJ19473.1"/>
    <property type="molecule type" value="Genomic_DNA"/>
</dbReference>
<evidence type="ECO:0000313" key="2">
    <source>
        <dbReference type="EMBL" id="GAJ19473.1"/>
    </source>
</evidence>
<dbReference type="InterPro" id="IPR023210">
    <property type="entry name" value="NADP_OxRdtase_dom"/>
</dbReference>
<dbReference type="SUPFAM" id="SSF51430">
    <property type="entry name" value="NAD(P)-linked oxidoreductase"/>
    <property type="match status" value="1"/>
</dbReference>
<dbReference type="PANTHER" id="PTHR43364:SF18">
    <property type="entry name" value="OXIDOREDUCTASE"/>
    <property type="match status" value="1"/>
</dbReference>
<dbReference type="Gene3D" id="3.20.20.100">
    <property type="entry name" value="NADP-dependent oxidoreductase domain"/>
    <property type="match status" value="1"/>
</dbReference>
<feature type="domain" description="NADP-dependent oxidoreductase" evidence="1">
    <location>
        <begin position="1"/>
        <end position="147"/>
    </location>
</feature>
<dbReference type="AlphaFoldDB" id="X1UPU9"/>
<accession>X1UPU9</accession>
<dbReference type="PANTHER" id="PTHR43364">
    <property type="entry name" value="NADH-SPECIFIC METHYLGLYOXAL REDUCTASE-RELATED"/>
    <property type="match status" value="1"/>
</dbReference>
<name>X1UPU9_9ZZZZ</name>
<feature type="non-terminal residue" evidence="2">
    <location>
        <position position="1"/>
    </location>
</feature>